<sequence>HIPVGAGLGGGSSDAAATLVGLNELWGLELPETTLAALALELGSDVPFFLEGGTALGEGQGEQLTPLDGPPGWSWLLVIPDFSISTESAYLKASIGLTQSRQRLNMAQLALKSQDLTAFVDHWINDLEPGVWGSEPRLGEIAAAMESCGLPLAAMTGSGSVLFSIDSAGLSGEPVSDQAVSALKSREGIKDVLRCSSVSTGVLKTYAPCHLRVRVIVRLPLPQGWAADGERGLVPGE</sequence>
<evidence type="ECO:0000313" key="6">
    <source>
        <dbReference type="EMBL" id="NNF05886.1"/>
    </source>
</evidence>
<dbReference type="PANTHER" id="PTHR43527">
    <property type="entry name" value="4-DIPHOSPHOCYTIDYL-2-C-METHYL-D-ERYTHRITOL KINASE, CHLOROPLASTIC"/>
    <property type="match status" value="1"/>
</dbReference>
<dbReference type="PANTHER" id="PTHR43527:SF2">
    <property type="entry name" value="4-DIPHOSPHOCYTIDYL-2-C-METHYL-D-ERYTHRITOL KINASE, CHLOROPLASTIC"/>
    <property type="match status" value="1"/>
</dbReference>
<evidence type="ECO:0000259" key="5">
    <source>
        <dbReference type="Pfam" id="PF00288"/>
    </source>
</evidence>
<dbReference type="Gene3D" id="3.30.230.10">
    <property type="match status" value="1"/>
</dbReference>
<keyword evidence="1" id="KW-0808">Transferase</keyword>
<reference evidence="6 7" key="1">
    <citation type="submission" date="2020-03" db="EMBL/GenBank/DDBJ databases">
        <title>Metabolic flexibility allows generalist bacteria to become dominant in a frequently disturbed ecosystem.</title>
        <authorList>
            <person name="Chen Y.-J."/>
            <person name="Leung P.M."/>
            <person name="Bay S.K."/>
            <person name="Hugenholtz P."/>
            <person name="Kessler A.J."/>
            <person name="Shelley G."/>
            <person name="Waite D.W."/>
            <person name="Cook P.L."/>
            <person name="Greening C."/>
        </authorList>
    </citation>
    <scope>NUCLEOTIDE SEQUENCE [LARGE SCALE GENOMIC DNA]</scope>
    <source>
        <strain evidence="6">SS_bin_28</strain>
    </source>
</reference>
<organism evidence="6 7">
    <name type="scientific">Eiseniibacteriota bacterium</name>
    <dbReference type="NCBI Taxonomy" id="2212470"/>
    <lineage>
        <taxon>Bacteria</taxon>
        <taxon>Candidatus Eiseniibacteriota</taxon>
    </lineage>
</organism>
<dbReference type="GO" id="GO:0050515">
    <property type="term" value="F:4-(cytidine 5'-diphospho)-2-C-methyl-D-erythritol kinase activity"/>
    <property type="evidence" value="ECO:0007669"/>
    <property type="project" value="TreeGrafter"/>
</dbReference>
<dbReference type="InterPro" id="IPR006204">
    <property type="entry name" value="GHMP_kinase_N_dom"/>
</dbReference>
<feature type="domain" description="GHMP kinase N-terminal" evidence="5">
    <location>
        <begin position="2"/>
        <end position="53"/>
    </location>
</feature>
<dbReference type="AlphaFoldDB" id="A0A7Y2H1E4"/>
<evidence type="ECO:0000256" key="4">
    <source>
        <dbReference type="ARBA" id="ARBA00022840"/>
    </source>
</evidence>
<dbReference type="Gene3D" id="3.30.70.890">
    <property type="entry name" value="GHMP kinase, C-terminal domain"/>
    <property type="match status" value="1"/>
</dbReference>
<evidence type="ECO:0000256" key="3">
    <source>
        <dbReference type="ARBA" id="ARBA00022777"/>
    </source>
</evidence>
<evidence type="ECO:0000256" key="1">
    <source>
        <dbReference type="ARBA" id="ARBA00022679"/>
    </source>
</evidence>
<dbReference type="GO" id="GO:0005524">
    <property type="term" value="F:ATP binding"/>
    <property type="evidence" value="ECO:0007669"/>
    <property type="project" value="UniProtKB-KW"/>
</dbReference>
<name>A0A7Y2H1E4_UNCEI</name>
<dbReference type="EMBL" id="JABDJR010000147">
    <property type="protein sequence ID" value="NNF05886.1"/>
    <property type="molecule type" value="Genomic_DNA"/>
</dbReference>
<keyword evidence="4" id="KW-0067">ATP-binding</keyword>
<dbReference type="SUPFAM" id="SSF54211">
    <property type="entry name" value="Ribosomal protein S5 domain 2-like"/>
    <property type="match status" value="1"/>
</dbReference>
<keyword evidence="2" id="KW-0547">Nucleotide-binding</keyword>
<dbReference type="InterPro" id="IPR036554">
    <property type="entry name" value="GHMP_kinase_C_sf"/>
</dbReference>
<evidence type="ECO:0000313" key="7">
    <source>
        <dbReference type="Proteomes" id="UP000547674"/>
    </source>
</evidence>
<comment type="caution">
    <text evidence="6">The sequence shown here is derived from an EMBL/GenBank/DDBJ whole genome shotgun (WGS) entry which is preliminary data.</text>
</comment>
<proteinExistence type="predicted"/>
<evidence type="ECO:0000256" key="2">
    <source>
        <dbReference type="ARBA" id="ARBA00022741"/>
    </source>
</evidence>
<feature type="non-terminal residue" evidence="6">
    <location>
        <position position="1"/>
    </location>
</feature>
<dbReference type="InterPro" id="IPR020568">
    <property type="entry name" value="Ribosomal_Su5_D2-typ_SF"/>
</dbReference>
<dbReference type="SUPFAM" id="SSF55060">
    <property type="entry name" value="GHMP Kinase, C-terminal domain"/>
    <property type="match status" value="1"/>
</dbReference>
<gene>
    <name evidence="6" type="ORF">HKN21_03935</name>
</gene>
<keyword evidence="3" id="KW-0418">Kinase</keyword>
<dbReference type="Pfam" id="PF00288">
    <property type="entry name" value="GHMP_kinases_N"/>
    <property type="match status" value="1"/>
</dbReference>
<protein>
    <recommendedName>
        <fullName evidence="5">GHMP kinase N-terminal domain-containing protein</fullName>
    </recommendedName>
</protein>
<accession>A0A7Y2H1E4</accession>
<dbReference type="InterPro" id="IPR014721">
    <property type="entry name" value="Ribsml_uS5_D2-typ_fold_subgr"/>
</dbReference>
<dbReference type="Proteomes" id="UP000547674">
    <property type="component" value="Unassembled WGS sequence"/>
</dbReference>